<evidence type="ECO:0000313" key="7">
    <source>
        <dbReference type="EMBL" id="RVX68388.1"/>
    </source>
</evidence>
<comment type="caution">
    <text evidence="7">The sequence shown here is derived from an EMBL/GenBank/DDBJ whole genome shotgun (WGS) entry which is preliminary data.</text>
</comment>
<reference evidence="7 8" key="1">
    <citation type="submission" date="2017-03" db="EMBL/GenBank/DDBJ databases">
        <title>Genomes of endolithic fungi from Antarctica.</title>
        <authorList>
            <person name="Coleine C."/>
            <person name="Masonjones S."/>
            <person name="Stajich J.E."/>
        </authorList>
    </citation>
    <scope>NUCLEOTIDE SEQUENCE [LARGE SCALE GENOMIC DNA]</scope>
    <source>
        <strain evidence="7 8">CCFEE 6314</strain>
    </source>
</reference>
<keyword evidence="3" id="KW-0805">Transcription regulation</keyword>
<evidence type="ECO:0000256" key="4">
    <source>
        <dbReference type="ARBA" id="ARBA00023163"/>
    </source>
</evidence>
<gene>
    <name evidence="7" type="ORF">B0A52_07388</name>
</gene>
<accession>A0A438MZA7</accession>
<evidence type="ECO:0000256" key="6">
    <source>
        <dbReference type="SAM" id="MobiDB-lite"/>
    </source>
</evidence>
<dbReference type="EMBL" id="NAJM01000038">
    <property type="protein sequence ID" value="RVX68388.1"/>
    <property type="molecule type" value="Genomic_DNA"/>
</dbReference>
<proteinExistence type="predicted"/>
<dbReference type="GO" id="GO:0003677">
    <property type="term" value="F:DNA binding"/>
    <property type="evidence" value="ECO:0007669"/>
    <property type="project" value="InterPro"/>
</dbReference>
<dbReference type="AlphaFoldDB" id="A0A438MZA7"/>
<dbReference type="GO" id="GO:0006351">
    <property type="term" value="P:DNA-templated transcription"/>
    <property type="evidence" value="ECO:0007669"/>
    <property type="project" value="InterPro"/>
</dbReference>
<dbReference type="PANTHER" id="PTHR47660">
    <property type="entry name" value="TRANSCRIPTION FACTOR WITH C2H2 AND ZN(2)-CYS(6) DNA BINDING DOMAIN (EUROFUNG)-RELATED-RELATED"/>
    <property type="match status" value="1"/>
</dbReference>
<keyword evidence="1" id="KW-0479">Metal-binding</keyword>
<feature type="region of interest" description="Disordered" evidence="6">
    <location>
        <begin position="249"/>
        <end position="278"/>
    </location>
</feature>
<dbReference type="PANTHER" id="PTHR47660:SF3">
    <property type="entry name" value="FINGER DOMAIN PROTEIN, PUTATIVE (AFU_ORTHOLOGUE AFUA_4G03310)-RELATED"/>
    <property type="match status" value="1"/>
</dbReference>
<keyword evidence="5" id="KW-0539">Nucleus</keyword>
<organism evidence="7 8">
    <name type="scientific">Exophiala mesophila</name>
    <name type="common">Black yeast-like fungus</name>
    <dbReference type="NCBI Taxonomy" id="212818"/>
    <lineage>
        <taxon>Eukaryota</taxon>
        <taxon>Fungi</taxon>
        <taxon>Dikarya</taxon>
        <taxon>Ascomycota</taxon>
        <taxon>Pezizomycotina</taxon>
        <taxon>Eurotiomycetes</taxon>
        <taxon>Chaetothyriomycetidae</taxon>
        <taxon>Chaetothyriales</taxon>
        <taxon>Herpotrichiellaceae</taxon>
        <taxon>Exophiala</taxon>
    </lineage>
</organism>
<name>A0A438MZA7_EXOME</name>
<evidence type="ECO:0000256" key="3">
    <source>
        <dbReference type="ARBA" id="ARBA00023015"/>
    </source>
</evidence>
<dbReference type="VEuPathDB" id="FungiDB:PV10_02621"/>
<evidence type="ECO:0008006" key="9">
    <source>
        <dbReference type="Google" id="ProtNLM"/>
    </source>
</evidence>
<dbReference type="GO" id="GO:0008270">
    <property type="term" value="F:zinc ion binding"/>
    <property type="evidence" value="ECO:0007669"/>
    <property type="project" value="InterPro"/>
</dbReference>
<evidence type="ECO:0000313" key="8">
    <source>
        <dbReference type="Proteomes" id="UP000288859"/>
    </source>
</evidence>
<keyword evidence="4" id="KW-0804">Transcription</keyword>
<evidence type="ECO:0000256" key="5">
    <source>
        <dbReference type="ARBA" id="ARBA00023242"/>
    </source>
</evidence>
<evidence type="ECO:0000256" key="2">
    <source>
        <dbReference type="ARBA" id="ARBA00022833"/>
    </source>
</evidence>
<evidence type="ECO:0000256" key="1">
    <source>
        <dbReference type="ARBA" id="ARBA00022723"/>
    </source>
</evidence>
<sequence>MFRLRQEVFQTGPPTTPSQVAYKREAIRVDTLLRHYSIHQRQTEDKLTNDEILNQRTDSIPMRPEFQPKSNVSAGVKLPATTSFVSQKEQNTSISMSSKDSQDNRVLSQEACNTDCLPSHEGVLPSSFAWECLAPEVSVAATQSFDSVPVIDGSLDICDAIIPHLWQPTLESSIFPLEPSPSLSFEPNNTSWDNFTSSDFDRYLLSSPLYTRRSPTVDERTDSETQIAGAVARTGTTATVVQRSWYTRLDSSDSSQSPSNDFRASDTLSPGPKGVGPHIEIDEAYHRSLCGKLRPGWKEEPLPSIEFLTICVQLYFERANPALCILHTPTFRCLFIGTSEASHYGSSLFERLLKATMVSWDTIQMRHPEEIVPMIQLALLGQTFGLLSGDPRHLAIVSALHGTAISWARRADLFNIEDDELDLQGLSEAQLQEVWTRWARKEEMKRAALFILVHDAEIAALCHQEPFLRHRGKCIPMACRSATFLATSVNEWARLVQRQISTNPKTVRCTGVGAARPPSFSDQLSTKSCCKGNFTAYATLQGIGASICEDRIGNQQDHMSRAEALSDLMKWYKIHGESVEDECDPLLLMVLWHWTCMSNFVDLHRLELSVGKKGPERASLHSSYVSAWANSVDAKRCVMHAFLLQLKLEELHSRRVVTLHVPRALFSAAIVWSAYLNSLSGSTPSITPEDTLGFAEFRLLGIDFTHQWVNGIGFGKRSLSAIKASTLCTLTDILQRIGYWEISRKFSSILSLLIHGGTDDNMIIS</sequence>
<dbReference type="OrthoDB" id="10018191at2759"/>
<dbReference type="Proteomes" id="UP000288859">
    <property type="component" value="Unassembled WGS sequence"/>
</dbReference>
<protein>
    <recommendedName>
        <fullName evidence="9">Transcription factor domain-containing protein</fullName>
    </recommendedName>
</protein>
<keyword evidence="2" id="KW-0862">Zinc</keyword>
<feature type="compositionally biased region" description="Low complexity" evidence="6">
    <location>
        <begin position="252"/>
        <end position="261"/>
    </location>
</feature>